<evidence type="ECO:0000259" key="2">
    <source>
        <dbReference type="Pfam" id="PF03629"/>
    </source>
</evidence>
<evidence type="ECO:0000313" key="4">
    <source>
        <dbReference type="Proteomes" id="UP000288805"/>
    </source>
</evidence>
<accession>A0A438DYC6</accession>
<sequence length="317" mass="34332">MVGLGKEAERGHYYCHPINFVRPAEEYPESGAIFCVGGEFIKMEAQVRCSRSTKTMSTTSLLRLFCTLLAVSCSYPEFGRALEAPKDIFILAGQSNMAGRGGVRHGKWDGNVPPECRPNPSILRLNPQLQWEEAHEPLHTGIGPPKTQGVGPGLAFANEIRAKGSMVGVVGLVPCAVGGTKISAWARGTTLYNELVRRTKASVSGGGQLRAILWYQGESDTVRSEDAEAYKGNLEKLIIDLRSDLSHPTLLFIQVALGSGEGKFTETVRRGQLGIRLPNVKCVDAKGLRLEPDKLHLTTIAQIHLAQKLAAAFLAAD</sequence>
<dbReference type="SUPFAM" id="SSF52266">
    <property type="entry name" value="SGNH hydrolase"/>
    <property type="match status" value="1"/>
</dbReference>
<proteinExistence type="predicted"/>
<comment type="caution">
    <text evidence="3">The sequence shown here is derived from an EMBL/GenBank/DDBJ whole genome shotgun (WGS) entry which is preliminary data.</text>
</comment>
<dbReference type="InterPro" id="IPR005181">
    <property type="entry name" value="SASA"/>
</dbReference>
<organism evidence="3 4">
    <name type="scientific">Vitis vinifera</name>
    <name type="common">Grape</name>
    <dbReference type="NCBI Taxonomy" id="29760"/>
    <lineage>
        <taxon>Eukaryota</taxon>
        <taxon>Viridiplantae</taxon>
        <taxon>Streptophyta</taxon>
        <taxon>Embryophyta</taxon>
        <taxon>Tracheophyta</taxon>
        <taxon>Spermatophyta</taxon>
        <taxon>Magnoliopsida</taxon>
        <taxon>eudicotyledons</taxon>
        <taxon>Gunneridae</taxon>
        <taxon>Pentapetalae</taxon>
        <taxon>rosids</taxon>
        <taxon>Vitales</taxon>
        <taxon>Vitaceae</taxon>
        <taxon>Viteae</taxon>
        <taxon>Vitis</taxon>
    </lineage>
</organism>
<reference evidence="3 4" key="1">
    <citation type="journal article" date="2018" name="PLoS Genet.">
        <title>Population sequencing reveals clonal diversity and ancestral inbreeding in the grapevine cultivar Chardonnay.</title>
        <authorList>
            <person name="Roach M.J."/>
            <person name="Johnson D.L."/>
            <person name="Bohlmann J."/>
            <person name="van Vuuren H.J."/>
            <person name="Jones S.J."/>
            <person name="Pretorius I.S."/>
            <person name="Schmidt S.A."/>
            <person name="Borneman A.R."/>
        </authorList>
    </citation>
    <scope>NUCLEOTIDE SEQUENCE [LARGE SCALE GENOMIC DNA]</scope>
    <source>
        <strain evidence="4">cv. Chardonnay</strain>
        <tissue evidence="3">Leaf</tissue>
    </source>
</reference>
<dbReference type="Pfam" id="PF03629">
    <property type="entry name" value="SASA"/>
    <property type="match status" value="1"/>
</dbReference>
<dbReference type="PANTHER" id="PTHR31988">
    <property type="entry name" value="ESTERASE, PUTATIVE (DUF303)-RELATED"/>
    <property type="match status" value="1"/>
</dbReference>
<evidence type="ECO:0000313" key="3">
    <source>
        <dbReference type="EMBL" id="RVW40495.1"/>
    </source>
</evidence>
<keyword evidence="1" id="KW-0378">Hydrolase</keyword>
<evidence type="ECO:0000256" key="1">
    <source>
        <dbReference type="ARBA" id="ARBA00022801"/>
    </source>
</evidence>
<name>A0A438DYC6_VITVI</name>
<dbReference type="Gene3D" id="3.40.50.1110">
    <property type="entry name" value="SGNH hydrolase"/>
    <property type="match status" value="1"/>
</dbReference>
<feature type="domain" description="Sialate O-acetylesterase" evidence="2">
    <location>
        <begin position="86"/>
        <end position="314"/>
    </location>
</feature>
<dbReference type="InterPro" id="IPR036514">
    <property type="entry name" value="SGNH_hydro_sf"/>
</dbReference>
<dbReference type="EMBL" id="QGNW01001458">
    <property type="protein sequence ID" value="RVW40495.1"/>
    <property type="molecule type" value="Genomic_DNA"/>
</dbReference>
<dbReference type="AlphaFoldDB" id="A0A438DYC6"/>
<dbReference type="InterPro" id="IPR052940">
    <property type="entry name" value="Carb_Esterase_6"/>
</dbReference>
<gene>
    <name evidence="3" type="primary">VvCHDh000405_4</name>
    <name evidence="3" type="ORF">CK203_092345</name>
</gene>
<dbReference type="Proteomes" id="UP000288805">
    <property type="component" value="Unassembled WGS sequence"/>
</dbReference>
<protein>
    <submittedName>
        <fullName evidence="3">Putative carbohydrate esterase</fullName>
    </submittedName>
</protein>
<dbReference type="GO" id="GO:0016787">
    <property type="term" value="F:hydrolase activity"/>
    <property type="evidence" value="ECO:0007669"/>
    <property type="project" value="UniProtKB-KW"/>
</dbReference>
<dbReference type="PANTHER" id="PTHR31988:SF13">
    <property type="entry name" value="CARBOHYDRATE ESTERASE PLANT-LIKE PROTEIN"/>
    <property type="match status" value="1"/>
</dbReference>